<dbReference type="KEGG" id="pta:HPL003_27165"/>
<reference evidence="2" key="1">
    <citation type="submission" date="2011-11" db="EMBL/GenBank/DDBJ databases">
        <title>Complete sequence of Paenibacillus terrae HPL-003.</title>
        <authorList>
            <person name="Shin S.H."/>
            <person name="Kim S."/>
            <person name="Kim J.Y."/>
        </authorList>
    </citation>
    <scope>NUCLEOTIDE SEQUENCE [LARGE SCALE GENOMIC DNA]</scope>
    <source>
        <strain evidence="2">HPL-003</strain>
    </source>
</reference>
<gene>
    <name evidence="1" type="ordered locus">HPL003_27165</name>
</gene>
<accession>G7VSD6</accession>
<dbReference type="EMBL" id="CP003107">
    <property type="protein sequence ID" value="AET62145.1"/>
    <property type="molecule type" value="Genomic_DNA"/>
</dbReference>
<dbReference type="HOGENOM" id="CLU_1085219_0_0_9"/>
<dbReference type="eggNOG" id="ENOG5033ME0">
    <property type="taxonomic scope" value="Bacteria"/>
</dbReference>
<evidence type="ECO:0000313" key="1">
    <source>
        <dbReference type="EMBL" id="AET62145.1"/>
    </source>
</evidence>
<dbReference type="Proteomes" id="UP000005876">
    <property type="component" value="Chromosome"/>
</dbReference>
<name>G7VSD6_PAETH</name>
<organism evidence="1 2">
    <name type="scientific">Paenibacillus terrae (strain HPL-003)</name>
    <dbReference type="NCBI Taxonomy" id="985665"/>
    <lineage>
        <taxon>Bacteria</taxon>
        <taxon>Bacillati</taxon>
        <taxon>Bacillota</taxon>
        <taxon>Bacilli</taxon>
        <taxon>Bacillales</taxon>
        <taxon>Paenibacillaceae</taxon>
        <taxon>Paenibacillus</taxon>
    </lineage>
</organism>
<proteinExistence type="predicted"/>
<reference key="2">
    <citation type="submission" date="2011-11" db="EMBL/GenBank/DDBJ databases">
        <authorList>
            <person name="Shin S.H."/>
            <person name="Kim S."/>
            <person name="Kim J.Y."/>
        </authorList>
    </citation>
    <scope>NUCLEOTIDE SEQUENCE</scope>
    <source>
        <strain>HPL-003</strain>
    </source>
</reference>
<dbReference type="RefSeq" id="WP_014282825.1">
    <property type="nucleotide sequence ID" value="NC_016641.1"/>
</dbReference>
<sequence length="256" mass="30728">MSWDQNDPYKEFRRQQEAIRKAFIDPVKEWRRQQQVLKTVLSDPIEKWIEQQREFRRAVQNPLKIWNEQQIQWQRNMEPTFNYLNQQQDIIKKAFGSISELLKQTVEDFEQYKILMVRLNFPPHPDMDFEDFKGIYEFYVQNGEDEAEGKIYELILDNYNDIKIKSYLNNWKTVDWLVDRIIILEESVANYIEGRYHSAISTLLPQIEGIIIERGNVTGYVSQKELKRLIEEVLKDTGSFSLDDAVRLFYIDCVLD</sequence>
<protein>
    <submittedName>
        <fullName evidence="1">Uncharacterized protein</fullName>
    </submittedName>
</protein>
<evidence type="ECO:0000313" key="2">
    <source>
        <dbReference type="Proteomes" id="UP000005876"/>
    </source>
</evidence>
<dbReference type="OrthoDB" id="2866646at2"/>
<reference evidence="1 2" key="3">
    <citation type="journal article" date="2012" name="J. Bacteriol.">
        <title>Genome Sequence of Paenibacillus terrae HPL-003, a Xylanase-Producing Bacterium Isolated from Soil Found in Forest Residue.</title>
        <authorList>
            <person name="Shin S.H."/>
            <person name="Kim S."/>
            <person name="Kim J.Y."/>
            <person name="Song H.Y."/>
            <person name="Cho S.J."/>
            <person name="Kim D.R."/>
            <person name="Lee K.I."/>
            <person name="Lim H.K."/>
            <person name="Park N.J."/>
            <person name="Hwang I.T."/>
            <person name="Yang K.S."/>
        </authorList>
    </citation>
    <scope>NUCLEOTIDE SEQUENCE [LARGE SCALE GENOMIC DNA]</scope>
    <source>
        <strain evidence="1 2">HPL-003</strain>
    </source>
</reference>
<dbReference type="AlphaFoldDB" id="G7VSD6"/>
<dbReference type="STRING" id="985665.HPL003_27165"/>